<accession>A0ABR8UFE6</accession>
<feature type="signal peptide" evidence="2">
    <location>
        <begin position="1"/>
        <end position="21"/>
    </location>
</feature>
<dbReference type="Proteomes" id="UP000647183">
    <property type="component" value="Unassembled WGS sequence"/>
</dbReference>
<keyword evidence="4" id="KW-1185">Reference proteome</keyword>
<feature type="chain" id="PRO_5047130868" evidence="2">
    <location>
        <begin position="22"/>
        <end position="188"/>
    </location>
</feature>
<feature type="region of interest" description="Disordered" evidence="1">
    <location>
        <begin position="143"/>
        <end position="188"/>
    </location>
</feature>
<evidence type="ECO:0000313" key="4">
    <source>
        <dbReference type="Proteomes" id="UP000647183"/>
    </source>
</evidence>
<dbReference type="EMBL" id="JACSQJ010000001">
    <property type="protein sequence ID" value="MBD7986761.1"/>
    <property type="molecule type" value="Genomic_DNA"/>
</dbReference>
<proteinExistence type="predicted"/>
<organism evidence="3 4">
    <name type="scientific">Luteimonas colneyensis</name>
    <dbReference type="NCBI Taxonomy" id="2762230"/>
    <lineage>
        <taxon>Bacteria</taxon>
        <taxon>Pseudomonadati</taxon>
        <taxon>Pseudomonadota</taxon>
        <taxon>Gammaproteobacteria</taxon>
        <taxon>Lysobacterales</taxon>
        <taxon>Lysobacteraceae</taxon>
        <taxon>Luteimonas</taxon>
    </lineage>
</organism>
<dbReference type="RefSeq" id="WP_191728016.1">
    <property type="nucleotide sequence ID" value="NZ_JACSQJ010000001.1"/>
</dbReference>
<evidence type="ECO:0000256" key="1">
    <source>
        <dbReference type="SAM" id="MobiDB-lite"/>
    </source>
</evidence>
<reference evidence="3 4" key="1">
    <citation type="submission" date="2020-08" db="EMBL/GenBank/DDBJ databases">
        <title>A Genomic Blueprint of the Chicken Gut Microbiome.</title>
        <authorList>
            <person name="Gilroy R."/>
            <person name="Ravi A."/>
            <person name="Getino M."/>
            <person name="Pursley I."/>
            <person name="Horton D.L."/>
            <person name="Alikhan N.-F."/>
            <person name="Baker D."/>
            <person name="Gharbi K."/>
            <person name="Hall N."/>
            <person name="Watson M."/>
            <person name="Adriaenssens E.M."/>
            <person name="Foster-Nyarko E."/>
            <person name="Jarju S."/>
            <person name="Secka A."/>
            <person name="Antonio M."/>
            <person name="Oren A."/>
            <person name="Chaudhuri R."/>
            <person name="La Ragione R.M."/>
            <person name="Hildebrand F."/>
            <person name="Pallen M.J."/>
        </authorList>
    </citation>
    <scope>NUCLEOTIDE SEQUENCE [LARGE SCALE GENOMIC DNA]</scope>
    <source>
        <strain evidence="3 4">Sa2BVA3</strain>
    </source>
</reference>
<evidence type="ECO:0000256" key="2">
    <source>
        <dbReference type="SAM" id="SignalP"/>
    </source>
</evidence>
<gene>
    <name evidence="3" type="ORF">H9645_01800</name>
</gene>
<dbReference type="InterPro" id="IPR009576">
    <property type="entry name" value="Biofilm_formation_YgiB"/>
</dbReference>
<dbReference type="Pfam" id="PF06693">
    <property type="entry name" value="DUF1190"/>
    <property type="match status" value="1"/>
</dbReference>
<dbReference type="PROSITE" id="PS51257">
    <property type="entry name" value="PROKAR_LIPOPROTEIN"/>
    <property type="match status" value="1"/>
</dbReference>
<comment type="caution">
    <text evidence="3">The sequence shown here is derived from an EMBL/GenBank/DDBJ whole genome shotgun (WGS) entry which is preliminary data.</text>
</comment>
<feature type="compositionally biased region" description="Gly residues" evidence="1">
    <location>
        <begin position="175"/>
        <end position="188"/>
    </location>
</feature>
<keyword evidence="2" id="KW-0732">Signal</keyword>
<name>A0ABR8UFE6_9GAMM</name>
<sequence>MKRSRKTALLLMGSAPLLLVACSRQPEVQTSEGLFTSVEACTTETMQPAMCRQAFDAAQAQADAVAPRYASLAECEAEFGEGQCATRQQAGGSFVGPLMAGFVLSQMMNARGGAMAPAAGAGPAAATATAGNARATPAFLSNQSGWLRPQAGPGGATSLARTSLQPDRAPTVSRGGFGRSGAGRSAGG</sequence>
<protein>
    <submittedName>
        <fullName evidence="3">DUF1190 domain-containing protein</fullName>
    </submittedName>
</protein>
<evidence type="ECO:0000313" key="3">
    <source>
        <dbReference type="EMBL" id="MBD7986761.1"/>
    </source>
</evidence>